<feature type="domain" description="VOC" evidence="1">
    <location>
        <begin position="2"/>
        <end position="124"/>
    </location>
</feature>
<sequence length="127" mass="14348">MPLDHVALFVPHSSFTSILAWYDDALAPLGYKRKDFIPDQLIGMSCDGLTYDFWIHRKDETARPPVHFAFKAKDRAMVQAFWDQGIKAGGEGNGEPGIRSMYHEHYFAAYVKDPCGNSIEVVVQTPE</sequence>
<dbReference type="Proteomes" id="UP000813461">
    <property type="component" value="Unassembled WGS sequence"/>
</dbReference>
<dbReference type="Gene3D" id="3.10.180.10">
    <property type="entry name" value="2,3-Dihydroxybiphenyl 1,2-Dioxygenase, domain 1"/>
    <property type="match status" value="1"/>
</dbReference>
<dbReference type="Pfam" id="PF00903">
    <property type="entry name" value="Glyoxalase"/>
    <property type="match status" value="1"/>
</dbReference>
<dbReference type="AlphaFoldDB" id="A0A8K0R3J1"/>
<dbReference type="InterPro" id="IPR037523">
    <property type="entry name" value="VOC_core"/>
</dbReference>
<dbReference type="CDD" id="cd07262">
    <property type="entry name" value="VOC_like"/>
    <property type="match status" value="1"/>
</dbReference>
<dbReference type="InterPro" id="IPR004360">
    <property type="entry name" value="Glyas_Fos-R_dOase_dom"/>
</dbReference>
<accession>A0A8K0R3J1</accession>
<evidence type="ECO:0000313" key="2">
    <source>
        <dbReference type="EMBL" id="KAH7086340.1"/>
    </source>
</evidence>
<proteinExistence type="predicted"/>
<comment type="caution">
    <text evidence="2">The sequence shown here is derived from an EMBL/GenBank/DDBJ whole genome shotgun (WGS) entry which is preliminary data.</text>
</comment>
<evidence type="ECO:0000259" key="1">
    <source>
        <dbReference type="PROSITE" id="PS51819"/>
    </source>
</evidence>
<dbReference type="OrthoDB" id="10249419at2759"/>
<dbReference type="PROSITE" id="PS51819">
    <property type="entry name" value="VOC"/>
    <property type="match status" value="1"/>
</dbReference>
<evidence type="ECO:0000313" key="3">
    <source>
        <dbReference type="Proteomes" id="UP000813461"/>
    </source>
</evidence>
<dbReference type="SUPFAM" id="SSF54593">
    <property type="entry name" value="Glyoxalase/Bleomycin resistance protein/Dihydroxybiphenyl dioxygenase"/>
    <property type="match status" value="1"/>
</dbReference>
<dbReference type="PANTHER" id="PTHR35006:SF2">
    <property type="entry name" value="GLYOXALASE FAMILY PROTEIN (AFU_ORTHOLOGUE AFUA_5G14830)"/>
    <property type="match status" value="1"/>
</dbReference>
<keyword evidence="3" id="KW-1185">Reference proteome</keyword>
<dbReference type="InterPro" id="IPR029068">
    <property type="entry name" value="Glyas_Bleomycin-R_OHBP_Dase"/>
</dbReference>
<reference evidence="2" key="1">
    <citation type="journal article" date="2021" name="Nat. Commun.">
        <title>Genetic determinants of endophytism in the Arabidopsis root mycobiome.</title>
        <authorList>
            <person name="Mesny F."/>
            <person name="Miyauchi S."/>
            <person name="Thiergart T."/>
            <person name="Pickel B."/>
            <person name="Atanasova L."/>
            <person name="Karlsson M."/>
            <person name="Huettel B."/>
            <person name="Barry K.W."/>
            <person name="Haridas S."/>
            <person name="Chen C."/>
            <person name="Bauer D."/>
            <person name="Andreopoulos W."/>
            <person name="Pangilinan J."/>
            <person name="LaButti K."/>
            <person name="Riley R."/>
            <person name="Lipzen A."/>
            <person name="Clum A."/>
            <person name="Drula E."/>
            <person name="Henrissat B."/>
            <person name="Kohler A."/>
            <person name="Grigoriev I.V."/>
            <person name="Martin F.M."/>
            <person name="Hacquard S."/>
        </authorList>
    </citation>
    <scope>NUCLEOTIDE SEQUENCE</scope>
    <source>
        <strain evidence="2">MPI-SDFR-AT-0120</strain>
    </source>
</reference>
<organism evidence="2 3">
    <name type="scientific">Paraphoma chrysanthemicola</name>
    <dbReference type="NCBI Taxonomy" id="798071"/>
    <lineage>
        <taxon>Eukaryota</taxon>
        <taxon>Fungi</taxon>
        <taxon>Dikarya</taxon>
        <taxon>Ascomycota</taxon>
        <taxon>Pezizomycotina</taxon>
        <taxon>Dothideomycetes</taxon>
        <taxon>Pleosporomycetidae</taxon>
        <taxon>Pleosporales</taxon>
        <taxon>Pleosporineae</taxon>
        <taxon>Phaeosphaeriaceae</taxon>
        <taxon>Paraphoma</taxon>
    </lineage>
</organism>
<name>A0A8K0R3J1_9PLEO</name>
<dbReference type="PANTHER" id="PTHR35006">
    <property type="entry name" value="GLYOXALASE FAMILY PROTEIN (AFU_ORTHOLOGUE AFUA_5G14830)"/>
    <property type="match status" value="1"/>
</dbReference>
<gene>
    <name evidence="2" type="ORF">FB567DRAFT_68449</name>
</gene>
<protein>
    <submittedName>
        <fullName evidence="2">Glyoxalase/bleomycin resistance protein/dioxygenase-like protein</fullName>
    </submittedName>
</protein>
<dbReference type="EMBL" id="JAGMVJ010000011">
    <property type="protein sequence ID" value="KAH7086340.1"/>
    <property type="molecule type" value="Genomic_DNA"/>
</dbReference>